<evidence type="ECO:0000313" key="3">
    <source>
        <dbReference type="EMBL" id="MCW1931224.1"/>
    </source>
</evidence>
<proteinExistence type="predicted"/>
<keyword evidence="1" id="KW-1133">Transmembrane helix</keyword>
<keyword evidence="4" id="KW-1185">Reference proteome</keyword>
<comment type="caution">
    <text evidence="3">The sequence shown here is derived from an EMBL/GenBank/DDBJ whole genome shotgun (WGS) entry which is preliminary data.</text>
</comment>
<accession>A0ABT3GUP4</accession>
<evidence type="ECO:0000256" key="1">
    <source>
        <dbReference type="SAM" id="Phobius"/>
    </source>
</evidence>
<feature type="domain" description="PAS" evidence="2">
    <location>
        <begin position="394"/>
        <end position="461"/>
    </location>
</feature>
<gene>
    <name evidence="3" type="ORF">OKW52_02805</name>
</gene>
<dbReference type="RefSeq" id="WP_264504362.1">
    <property type="nucleotide sequence ID" value="NZ_JAPDFL010000001.1"/>
</dbReference>
<dbReference type="InterPro" id="IPR000014">
    <property type="entry name" value="PAS"/>
</dbReference>
<dbReference type="SUPFAM" id="SSF55785">
    <property type="entry name" value="PYP-like sensor domain (PAS domain)"/>
    <property type="match status" value="1"/>
</dbReference>
<dbReference type="InterPro" id="IPR035965">
    <property type="entry name" value="PAS-like_dom_sf"/>
</dbReference>
<dbReference type="SMART" id="SM00091">
    <property type="entry name" value="PAS"/>
    <property type="match status" value="3"/>
</dbReference>
<feature type="domain" description="PAS" evidence="2">
    <location>
        <begin position="264"/>
        <end position="331"/>
    </location>
</feature>
<reference evidence="3 4" key="1">
    <citation type="submission" date="2022-10" db="EMBL/GenBank/DDBJ databases">
        <title>Pararhodobacter sp. nov., isolated from marine algae.</title>
        <authorList>
            <person name="Choi B.J."/>
            <person name="Kim J.M."/>
            <person name="Lee J.K."/>
            <person name="Choi D.G."/>
            <person name="Jeon C.O."/>
        </authorList>
    </citation>
    <scope>NUCLEOTIDE SEQUENCE [LARGE SCALE GENOMIC DNA]</scope>
    <source>
        <strain evidence="3 4">ZQ420</strain>
    </source>
</reference>
<organism evidence="3 4">
    <name type="scientific">Pararhodobacter zhoushanensis</name>
    <dbReference type="NCBI Taxonomy" id="2479545"/>
    <lineage>
        <taxon>Bacteria</taxon>
        <taxon>Pseudomonadati</taxon>
        <taxon>Pseudomonadota</taxon>
        <taxon>Alphaproteobacteria</taxon>
        <taxon>Rhodobacterales</taxon>
        <taxon>Paracoccaceae</taxon>
        <taxon>Pararhodobacter</taxon>
    </lineage>
</organism>
<feature type="transmembrane region" description="Helical" evidence="1">
    <location>
        <begin position="6"/>
        <end position="30"/>
    </location>
</feature>
<dbReference type="EMBL" id="JAPDFL010000001">
    <property type="protein sequence ID" value="MCW1931224.1"/>
    <property type="molecule type" value="Genomic_DNA"/>
</dbReference>
<sequence>MPTTLGFALVLVGTSALTVVAILLIVSAVLPSRSRSGSGVGTGSDAAFLFDGTSLVDANARGHALLESLRQSDGHSIDDWERLTRFLSADIPDLPAAIDTAPRQHQTRLTGIKGCATEVVLDWLDGALRLTVIDALSDEGAILLDRLSFRALQDELNLLRQMTESAPLLLWREDAQGQVTWANGAYLKYLTDSGKGVAIAWPLPALFPAVTVGPGQRISLPNPDDDGQSWFDLTRVNGGESTLAYALPADNAHQAERTKSNFIQTLTKTFATLPIGLAVFDRARRLQMFNPALTDLTGLEPEFLLSRPGIEGFLNRMRDKHVLPEPRDYRSWARRLLEIETSAPVGEFEETWSLPSGQTFRVSASPHPDGALAFLIEDITSETHHNRHVRAEMETSQSVLNQLDEAIAVFSATGQLMLTNTAFSQLWMLEGEESLNAVTLPEALDNWREAGDDPALWSRVAALSRPGQHDGQPVSGLMRMADGEQLRIEARRTSTGALMISFAQIETPVSTTTRAQVLHASV</sequence>
<dbReference type="Gene3D" id="3.30.450.20">
    <property type="entry name" value="PAS domain"/>
    <property type="match status" value="1"/>
</dbReference>
<dbReference type="Pfam" id="PF12860">
    <property type="entry name" value="PAS_7"/>
    <property type="match status" value="1"/>
</dbReference>
<keyword evidence="1" id="KW-0472">Membrane</keyword>
<dbReference type="Proteomes" id="UP001208938">
    <property type="component" value="Unassembled WGS sequence"/>
</dbReference>
<evidence type="ECO:0000313" key="4">
    <source>
        <dbReference type="Proteomes" id="UP001208938"/>
    </source>
</evidence>
<name>A0ABT3GUP4_9RHOB</name>
<keyword evidence="1" id="KW-0812">Transmembrane</keyword>
<protein>
    <submittedName>
        <fullName evidence="3">PAS-domain containing protein</fullName>
    </submittedName>
</protein>
<feature type="domain" description="PAS" evidence="2">
    <location>
        <begin position="157"/>
        <end position="224"/>
    </location>
</feature>
<evidence type="ECO:0000259" key="2">
    <source>
        <dbReference type="SMART" id="SM00091"/>
    </source>
</evidence>